<dbReference type="SUPFAM" id="SSF53697">
    <property type="entry name" value="SIS domain"/>
    <property type="match status" value="1"/>
</dbReference>
<accession>A0ABW4CVG7</accession>
<dbReference type="CDD" id="cd05008">
    <property type="entry name" value="SIS_GlmS_GlmD_1"/>
    <property type="match status" value="1"/>
</dbReference>
<dbReference type="InterPro" id="IPR001347">
    <property type="entry name" value="SIS_dom"/>
</dbReference>
<proteinExistence type="predicted"/>
<sequence length="366" mass="40823">MTKPTMRTYIGQESSVLQTILDSYPSHFDESAKALVGTDTPWLVLATGSSYNAALSAKYYVEKLTNRDFDVRQPYQFAHFERIDPRITRVLAISQSGQSTSTLSALHEVERVQNVESIAVTSMPDKELSQEADFTLDIQTGHELVGYVTLGYTATILTLMLLGLRVAALEKTCDQAQEAKELKQFESIVSQFDQAIEQTEAFFSANKKDLCDATQFSSIAYGPSVGSVSEMQTKFTEVIRLPSDGNELEAFMHGPYLAVNAEHRIFFVLTPGPKDVIQKAIELFQYESEYTKHTFLVNYLPDVKLKANELSLPPISDPEKLPLIGAVPFQVLAWDITTARGVDLGVQIFTDFSAKVHNKTVVQHYL</sequence>
<dbReference type="Pfam" id="PF01380">
    <property type="entry name" value="SIS"/>
    <property type="match status" value="1"/>
</dbReference>
<feature type="domain" description="SIS" evidence="2">
    <location>
        <begin position="31"/>
        <end position="178"/>
    </location>
</feature>
<organism evidence="3 4">
    <name type="scientific">Lacticaseibacillus hegangensis</name>
    <dbReference type="NCBI Taxonomy" id="2486010"/>
    <lineage>
        <taxon>Bacteria</taxon>
        <taxon>Bacillati</taxon>
        <taxon>Bacillota</taxon>
        <taxon>Bacilli</taxon>
        <taxon>Lactobacillales</taxon>
        <taxon>Lactobacillaceae</taxon>
        <taxon>Lacticaseibacillus</taxon>
    </lineage>
</organism>
<protein>
    <submittedName>
        <fullName evidence="3">SIS domain-containing protein</fullName>
    </submittedName>
</protein>
<name>A0ABW4CVG7_9LACO</name>
<dbReference type="PANTHER" id="PTHR10937:SF17">
    <property type="entry name" value="GLUCOSAMINE-FRUCTOSE-6-PHOSPHATE AMINOTRANSFERASE"/>
    <property type="match status" value="1"/>
</dbReference>
<dbReference type="InterPro" id="IPR046348">
    <property type="entry name" value="SIS_dom_sf"/>
</dbReference>
<evidence type="ECO:0000259" key="2">
    <source>
        <dbReference type="PROSITE" id="PS51464"/>
    </source>
</evidence>
<comment type="caution">
    <text evidence="3">The sequence shown here is derived from an EMBL/GenBank/DDBJ whole genome shotgun (WGS) entry which is preliminary data.</text>
</comment>
<dbReference type="PROSITE" id="PS51464">
    <property type="entry name" value="SIS"/>
    <property type="match status" value="1"/>
</dbReference>
<evidence type="ECO:0000313" key="3">
    <source>
        <dbReference type="EMBL" id="MFD1441382.1"/>
    </source>
</evidence>
<keyword evidence="4" id="KW-1185">Reference proteome</keyword>
<keyword evidence="1" id="KW-0677">Repeat</keyword>
<dbReference type="PANTHER" id="PTHR10937">
    <property type="entry name" value="GLUCOSAMINE--FRUCTOSE-6-PHOSPHATE AMINOTRANSFERASE, ISOMERIZING"/>
    <property type="match status" value="1"/>
</dbReference>
<gene>
    <name evidence="3" type="ORF">ACFQ5K_08355</name>
</gene>
<dbReference type="Proteomes" id="UP001597212">
    <property type="component" value="Unassembled WGS sequence"/>
</dbReference>
<evidence type="ECO:0000256" key="1">
    <source>
        <dbReference type="ARBA" id="ARBA00022737"/>
    </source>
</evidence>
<dbReference type="RefSeq" id="WP_125757077.1">
    <property type="nucleotide sequence ID" value="NZ_JBHTOK010000067.1"/>
</dbReference>
<dbReference type="Gene3D" id="3.40.50.10490">
    <property type="entry name" value="Glucose-6-phosphate isomerase like protein, domain 1"/>
    <property type="match status" value="2"/>
</dbReference>
<evidence type="ECO:0000313" key="4">
    <source>
        <dbReference type="Proteomes" id="UP001597212"/>
    </source>
</evidence>
<dbReference type="EMBL" id="JBHTOK010000067">
    <property type="protein sequence ID" value="MFD1441382.1"/>
    <property type="molecule type" value="Genomic_DNA"/>
</dbReference>
<dbReference type="InterPro" id="IPR035466">
    <property type="entry name" value="GlmS/AgaS_SIS"/>
</dbReference>
<reference evidence="4" key="1">
    <citation type="journal article" date="2019" name="Int. J. Syst. Evol. Microbiol.">
        <title>The Global Catalogue of Microorganisms (GCM) 10K type strain sequencing project: providing services to taxonomists for standard genome sequencing and annotation.</title>
        <authorList>
            <consortium name="The Broad Institute Genomics Platform"/>
            <consortium name="The Broad Institute Genome Sequencing Center for Infectious Disease"/>
            <person name="Wu L."/>
            <person name="Ma J."/>
        </authorList>
    </citation>
    <scope>NUCLEOTIDE SEQUENCE [LARGE SCALE GENOMIC DNA]</scope>
    <source>
        <strain evidence="4">CCM 8912</strain>
    </source>
</reference>